<feature type="transmembrane region" description="Helical" evidence="5">
    <location>
        <begin position="47"/>
        <end position="67"/>
    </location>
</feature>
<dbReference type="PANTHER" id="PTHR21576:SF158">
    <property type="entry name" value="RIBOSOMAL RNA-PROCESSING PROTEIN 12-LIKE CONSERVED DOMAIN-CONTAINING PROTEIN"/>
    <property type="match status" value="1"/>
</dbReference>
<dbReference type="AlphaFoldDB" id="A0A9P8TMV6"/>
<evidence type="ECO:0000256" key="1">
    <source>
        <dbReference type="ARBA" id="ARBA00004141"/>
    </source>
</evidence>
<feature type="transmembrane region" description="Helical" evidence="5">
    <location>
        <begin position="403"/>
        <end position="426"/>
    </location>
</feature>
<dbReference type="SUPFAM" id="SSF103473">
    <property type="entry name" value="MFS general substrate transporter"/>
    <property type="match status" value="1"/>
</dbReference>
<feature type="transmembrane region" description="Helical" evidence="5">
    <location>
        <begin position="353"/>
        <end position="372"/>
    </location>
</feature>
<feature type="transmembrane region" description="Helical" evidence="5">
    <location>
        <begin position="73"/>
        <end position="94"/>
    </location>
</feature>
<feature type="transmembrane region" description="Helical" evidence="5">
    <location>
        <begin position="6"/>
        <end position="27"/>
    </location>
</feature>
<evidence type="ECO:0008006" key="8">
    <source>
        <dbReference type="Google" id="ProtNLM"/>
    </source>
</evidence>
<comment type="subcellular location">
    <subcellularLocation>
        <location evidence="1">Membrane</location>
        <topology evidence="1">Multi-pass membrane protein</topology>
    </subcellularLocation>
</comment>
<dbReference type="Proteomes" id="UP000774326">
    <property type="component" value="Unassembled WGS sequence"/>
</dbReference>
<feature type="transmembrane region" description="Helical" evidence="5">
    <location>
        <begin position="167"/>
        <end position="189"/>
    </location>
</feature>
<dbReference type="InterPro" id="IPR011701">
    <property type="entry name" value="MFS"/>
</dbReference>
<protein>
    <recommendedName>
        <fullName evidence="8">Nodulin-like domain-containing protein</fullName>
    </recommendedName>
</protein>
<evidence type="ECO:0000256" key="2">
    <source>
        <dbReference type="ARBA" id="ARBA00022692"/>
    </source>
</evidence>
<dbReference type="Gene3D" id="1.20.1250.20">
    <property type="entry name" value="MFS general substrate transporter like domains"/>
    <property type="match status" value="1"/>
</dbReference>
<gene>
    <name evidence="6" type="ORF">WICPIJ_003586</name>
</gene>
<dbReference type="GO" id="GO:0000329">
    <property type="term" value="C:fungal-type vacuole membrane"/>
    <property type="evidence" value="ECO:0007669"/>
    <property type="project" value="TreeGrafter"/>
</dbReference>
<reference evidence="6" key="1">
    <citation type="journal article" date="2021" name="Open Biol.">
        <title>Shared evolutionary footprints suggest mitochondrial oxidative damage underlies multiple complex I losses in fungi.</title>
        <authorList>
            <person name="Schikora-Tamarit M.A."/>
            <person name="Marcet-Houben M."/>
            <person name="Nosek J."/>
            <person name="Gabaldon T."/>
        </authorList>
    </citation>
    <scope>NUCLEOTIDE SEQUENCE</scope>
    <source>
        <strain evidence="6">CBS2887</strain>
    </source>
</reference>
<organism evidence="6 7">
    <name type="scientific">Wickerhamomyces pijperi</name>
    <name type="common">Yeast</name>
    <name type="synonym">Pichia pijperi</name>
    <dbReference type="NCBI Taxonomy" id="599730"/>
    <lineage>
        <taxon>Eukaryota</taxon>
        <taxon>Fungi</taxon>
        <taxon>Dikarya</taxon>
        <taxon>Ascomycota</taxon>
        <taxon>Saccharomycotina</taxon>
        <taxon>Saccharomycetes</taxon>
        <taxon>Phaffomycetales</taxon>
        <taxon>Wickerhamomycetaceae</taxon>
        <taxon>Wickerhamomyces</taxon>
    </lineage>
</organism>
<dbReference type="InterPro" id="IPR036259">
    <property type="entry name" value="MFS_trans_sf"/>
</dbReference>
<keyword evidence="3 5" id="KW-1133">Transmembrane helix</keyword>
<evidence type="ECO:0000256" key="5">
    <source>
        <dbReference type="SAM" id="Phobius"/>
    </source>
</evidence>
<dbReference type="Pfam" id="PF07690">
    <property type="entry name" value="MFS_1"/>
    <property type="match status" value="1"/>
</dbReference>
<keyword evidence="7" id="KW-1185">Reference proteome</keyword>
<feature type="transmembrane region" description="Helical" evidence="5">
    <location>
        <begin position="142"/>
        <end position="160"/>
    </location>
</feature>
<proteinExistence type="predicted"/>
<comment type="caution">
    <text evidence="6">The sequence shown here is derived from an EMBL/GenBank/DDBJ whole genome shotgun (WGS) entry which is preliminary data.</text>
</comment>
<evidence type="ECO:0000256" key="4">
    <source>
        <dbReference type="ARBA" id="ARBA00023136"/>
    </source>
</evidence>
<accession>A0A9P8TMV6</accession>
<name>A0A9P8TMV6_WICPI</name>
<dbReference type="GO" id="GO:0022857">
    <property type="term" value="F:transmembrane transporter activity"/>
    <property type="evidence" value="ECO:0007669"/>
    <property type="project" value="InterPro"/>
</dbReference>
<keyword evidence="4 5" id="KW-0472">Membrane</keyword>
<feature type="transmembrane region" description="Helical" evidence="5">
    <location>
        <begin position="378"/>
        <end position="396"/>
    </location>
</feature>
<reference evidence="6" key="2">
    <citation type="submission" date="2021-01" db="EMBL/GenBank/DDBJ databases">
        <authorList>
            <person name="Schikora-Tamarit M.A."/>
        </authorList>
    </citation>
    <scope>NUCLEOTIDE SEQUENCE</scope>
    <source>
        <strain evidence="6">CBS2887</strain>
    </source>
</reference>
<evidence type="ECO:0000313" key="7">
    <source>
        <dbReference type="Proteomes" id="UP000774326"/>
    </source>
</evidence>
<keyword evidence="2 5" id="KW-0812">Transmembrane</keyword>
<dbReference type="EMBL" id="JAEUBG010002005">
    <property type="protein sequence ID" value="KAH3685428.1"/>
    <property type="molecule type" value="Genomic_DNA"/>
</dbReference>
<feature type="transmembrane region" description="Helical" evidence="5">
    <location>
        <begin position="106"/>
        <end position="130"/>
    </location>
</feature>
<feature type="transmembrane region" description="Helical" evidence="5">
    <location>
        <begin position="465"/>
        <end position="487"/>
    </location>
</feature>
<dbReference type="OrthoDB" id="410267at2759"/>
<feature type="transmembrane region" description="Helical" evidence="5">
    <location>
        <begin position="275"/>
        <end position="294"/>
    </location>
</feature>
<evidence type="ECO:0000256" key="3">
    <source>
        <dbReference type="ARBA" id="ARBA00022989"/>
    </source>
</evidence>
<sequence length="502" mass="54014">MPNQLQKTGILVSCSLVGFCCGTLYLYSAYSPQLATKLNYSGTDSQFIAFCGLIGVALSGVPSGILIDSKGFILALIIGCTMISTGYICLKYQYDSLISDLKVSSFCIFLVGFGSTFINSTLIKCCAVTFPNNRGIATSFPIATYGLSAFAYSFFGNLLFKSDTSRFIGFLGYSTLVLCLIGAPCIYIADVNSNKGHTVRVASNGSSSRPSLADSRSVSGNIRIGSPSIELQDLSGLRPMHLVDQASGNKPPSINTAANDSTDSTKSEILKSLKFWLILLTLGLLAALGQMYIYSVGYMTKSLLLVKQASSELISSEQAFQVSVLSLANFSGRLLSGFIGDLISNSLKGSRSWNLMIPTVLILLVQIIGYNLQDYSKLWLESMLTGIGYGFTWSSIPQLLIELYGVSSFSFAWGVINLGPIVPGYYFTHLFGRIYDQNLVPADQTTGSAGVCLLGEICYSGTFKITIWFGVISVALAVWINLSNFFTGGSGGSSLYKRLSRN</sequence>
<evidence type="ECO:0000313" key="6">
    <source>
        <dbReference type="EMBL" id="KAH3685428.1"/>
    </source>
</evidence>
<dbReference type="PANTHER" id="PTHR21576">
    <property type="entry name" value="UNCHARACTERIZED NODULIN-LIKE PROTEIN"/>
    <property type="match status" value="1"/>
</dbReference>